<dbReference type="Pfam" id="PF13279">
    <property type="entry name" value="4HBT_2"/>
    <property type="match status" value="1"/>
</dbReference>
<dbReference type="OrthoDB" id="9799036at2"/>
<dbReference type="InterPro" id="IPR050563">
    <property type="entry name" value="4-hydroxybenzoyl-CoA_TE"/>
</dbReference>
<dbReference type="EMBL" id="RQGF01000012">
    <property type="protein sequence ID" value="TGL63292.1"/>
    <property type="molecule type" value="Genomic_DNA"/>
</dbReference>
<dbReference type="Gene3D" id="3.10.129.10">
    <property type="entry name" value="Hotdog Thioesterase"/>
    <property type="match status" value="1"/>
</dbReference>
<evidence type="ECO:0000313" key="2">
    <source>
        <dbReference type="Proteomes" id="UP000297762"/>
    </source>
</evidence>
<dbReference type="PANTHER" id="PTHR31793:SF24">
    <property type="entry name" value="LONG-CHAIN ACYL-COA THIOESTERASE FADM"/>
    <property type="match status" value="1"/>
</dbReference>
<dbReference type="AlphaFoldDB" id="A0A4R9KDP2"/>
<proteinExistence type="predicted"/>
<evidence type="ECO:0000313" key="1">
    <source>
        <dbReference type="EMBL" id="TGL63292.1"/>
    </source>
</evidence>
<accession>A0A4R9KDP2</accession>
<reference evidence="1" key="1">
    <citation type="journal article" date="2019" name="PLoS Negl. Trop. Dis.">
        <title>Revisiting the worldwide diversity of Leptospira species in the environment.</title>
        <authorList>
            <person name="Vincent A.T."/>
            <person name="Schiettekatte O."/>
            <person name="Bourhy P."/>
            <person name="Veyrier F.J."/>
            <person name="Picardeau M."/>
        </authorList>
    </citation>
    <scope>NUCLEOTIDE SEQUENCE [LARGE SCALE GENOMIC DNA]</scope>
    <source>
        <strain evidence="1">201702455</strain>
    </source>
</reference>
<dbReference type="GO" id="GO:0047617">
    <property type="term" value="F:fatty acyl-CoA hydrolase activity"/>
    <property type="evidence" value="ECO:0007669"/>
    <property type="project" value="TreeGrafter"/>
</dbReference>
<protein>
    <submittedName>
        <fullName evidence="1">Acyl-CoA thioesterase</fullName>
    </submittedName>
</protein>
<comment type="caution">
    <text evidence="1">The sequence shown here is derived from an EMBL/GenBank/DDBJ whole genome shotgun (WGS) entry which is preliminary data.</text>
</comment>
<gene>
    <name evidence="1" type="ORF">EHQ64_04845</name>
</gene>
<dbReference type="RefSeq" id="WP_135648381.1">
    <property type="nucleotide sequence ID" value="NZ_RQGF01000012.1"/>
</dbReference>
<name>A0A4R9KDP2_9LEPT</name>
<dbReference type="CDD" id="cd00586">
    <property type="entry name" value="4HBT"/>
    <property type="match status" value="1"/>
</dbReference>
<keyword evidence="2" id="KW-1185">Reference proteome</keyword>
<dbReference type="Proteomes" id="UP000297762">
    <property type="component" value="Unassembled WGS sequence"/>
</dbReference>
<dbReference type="SUPFAM" id="SSF54637">
    <property type="entry name" value="Thioesterase/thiol ester dehydrase-isomerase"/>
    <property type="match status" value="1"/>
</dbReference>
<dbReference type="PANTHER" id="PTHR31793">
    <property type="entry name" value="4-HYDROXYBENZOYL-COA THIOESTERASE FAMILY MEMBER"/>
    <property type="match status" value="1"/>
</dbReference>
<dbReference type="InterPro" id="IPR029069">
    <property type="entry name" value="HotDog_dom_sf"/>
</dbReference>
<sequence>MFSIEIPIRFSDTDSNGHVNNAVYNSFSEEAIFALFKESGWDKRKFEELQIGPIVLKAEYEYLKELKYPDTVKVLTKVEVLSKTRAVFRQEIFSLNNDKLACKVTNHGMWLDLKRKRPISLPEEVLRNLEEERVPV</sequence>
<organism evidence="1 2">
    <name type="scientific">Leptospira sarikeiensis</name>
    <dbReference type="NCBI Taxonomy" id="2484943"/>
    <lineage>
        <taxon>Bacteria</taxon>
        <taxon>Pseudomonadati</taxon>
        <taxon>Spirochaetota</taxon>
        <taxon>Spirochaetia</taxon>
        <taxon>Leptospirales</taxon>
        <taxon>Leptospiraceae</taxon>
        <taxon>Leptospira</taxon>
    </lineage>
</organism>